<dbReference type="AlphaFoldDB" id="A0A1G7FF36"/>
<evidence type="ECO:0000313" key="2">
    <source>
        <dbReference type="Proteomes" id="UP000199203"/>
    </source>
</evidence>
<gene>
    <name evidence="1" type="ORF">SAMN05421825_0081</name>
</gene>
<evidence type="ECO:0008006" key="3">
    <source>
        <dbReference type="Google" id="ProtNLM"/>
    </source>
</evidence>
<evidence type="ECO:0000313" key="1">
    <source>
        <dbReference type="EMBL" id="SDE74518.1"/>
    </source>
</evidence>
<accession>A0A1G7FF36</accession>
<organism evidence="1 2">
    <name type="scientific">Epilithonimonas hungarica</name>
    <dbReference type="NCBI Taxonomy" id="454006"/>
    <lineage>
        <taxon>Bacteria</taxon>
        <taxon>Pseudomonadati</taxon>
        <taxon>Bacteroidota</taxon>
        <taxon>Flavobacteriia</taxon>
        <taxon>Flavobacteriales</taxon>
        <taxon>Weeksellaceae</taxon>
        <taxon>Chryseobacterium group</taxon>
        <taxon>Epilithonimonas</taxon>
    </lineage>
</organism>
<name>A0A1G7FF36_9FLAO</name>
<dbReference type="STRING" id="454006.SAMN05421825_0081"/>
<dbReference type="Proteomes" id="UP000199203">
    <property type="component" value="Unassembled WGS sequence"/>
</dbReference>
<dbReference type="EMBL" id="FNBH01000001">
    <property type="protein sequence ID" value="SDE74518.1"/>
    <property type="molecule type" value="Genomic_DNA"/>
</dbReference>
<sequence length="132" mass="15431">MFFLVHDLFISTYQSKKNIIMSTRSMLTLSQVMEKLREKGITDEIIMNDKKQFVIYSTQKAYRAEDLKIIRTYRFEGASDPADNVALYLVEDVYGNKAMIIDSYGANSNYDGQEFDNFIKSLPTEEKEEYDF</sequence>
<proteinExistence type="predicted"/>
<keyword evidence="2" id="KW-1185">Reference proteome</keyword>
<protein>
    <recommendedName>
        <fullName evidence="3">Phosphoribosylpyrophosphate synthetase</fullName>
    </recommendedName>
</protein>
<reference evidence="2" key="1">
    <citation type="submission" date="2016-10" db="EMBL/GenBank/DDBJ databases">
        <authorList>
            <person name="Varghese N."/>
            <person name="Submissions S."/>
        </authorList>
    </citation>
    <scope>NUCLEOTIDE SEQUENCE [LARGE SCALE GENOMIC DNA]</scope>
    <source>
        <strain evidence="2">DSM 19684</strain>
    </source>
</reference>